<feature type="non-terminal residue" evidence="1">
    <location>
        <position position="1"/>
    </location>
</feature>
<gene>
    <name evidence="1" type="ORF">KI387_005797</name>
</gene>
<reference evidence="1 2" key="1">
    <citation type="journal article" date="2021" name="Nat. Plants">
        <title>The Taxus genome provides insights into paclitaxel biosynthesis.</title>
        <authorList>
            <person name="Xiong X."/>
            <person name="Gou J."/>
            <person name="Liao Q."/>
            <person name="Li Y."/>
            <person name="Zhou Q."/>
            <person name="Bi G."/>
            <person name="Li C."/>
            <person name="Du R."/>
            <person name="Wang X."/>
            <person name="Sun T."/>
            <person name="Guo L."/>
            <person name="Liang H."/>
            <person name="Lu P."/>
            <person name="Wu Y."/>
            <person name="Zhang Z."/>
            <person name="Ro D.K."/>
            <person name="Shang Y."/>
            <person name="Huang S."/>
            <person name="Yan J."/>
        </authorList>
    </citation>
    <scope>NUCLEOTIDE SEQUENCE [LARGE SCALE GENOMIC DNA]</scope>
    <source>
        <strain evidence="1">Ta-2019</strain>
    </source>
</reference>
<comment type="caution">
    <text evidence="1">The sequence shown here is derived from an EMBL/GenBank/DDBJ whole genome shotgun (WGS) entry which is preliminary data.</text>
</comment>
<dbReference type="AlphaFoldDB" id="A0AA38GNH2"/>
<evidence type="ECO:0000313" key="2">
    <source>
        <dbReference type="Proteomes" id="UP000824469"/>
    </source>
</evidence>
<dbReference type="EMBL" id="JAHRHJ020000002">
    <property type="protein sequence ID" value="KAH9325619.1"/>
    <property type="molecule type" value="Genomic_DNA"/>
</dbReference>
<keyword evidence="2" id="KW-1185">Reference proteome</keyword>
<sequence length="83" mass="9676">LYIRNPLYKKIHIYKKKKRRYKLMKKGPLSSRFIMHSNPGPTSFSFLNFDHHTSLINLLGDAKVDFVMGDLLFESLGLHQGVQ</sequence>
<dbReference type="Proteomes" id="UP000824469">
    <property type="component" value="Unassembled WGS sequence"/>
</dbReference>
<organism evidence="1 2">
    <name type="scientific">Taxus chinensis</name>
    <name type="common">Chinese yew</name>
    <name type="synonym">Taxus wallichiana var. chinensis</name>
    <dbReference type="NCBI Taxonomy" id="29808"/>
    <lineage>
        <taxon>Eukaryota</taxon>
        <taxon>Viridiplantae</taxon>
        <taxon>Streptophyta</taxon>
        <taxon>Embryophyta</taxon>
        <taxon>Tracheophyta</taxon>
        <taxon>Spermatophyta</taxon>
        <taxon>Pinopsida</taxon>
        <taxon>Pinidae</taxon>
        <taxon>Conifers II</taxon>
        <taxon>Cupressales</taxon>
        <taxon>Taxaceae</taxon>
        <taxon>Taxus</taxon>
    </lineage>
</organism>
<protein>
    <submittedName>
        <fullName evidence="1">Uncharacterized protein</fullName>
    </submittedName>
</protein>
<proteinExistence type="predicted"/>
<accession>A0AA38GNH2</accession>
<evidence type="ECO:0000313" key="1">
    <source>
        <dbReference type="EMBL" id="KAH9325619.1"/>
    </source>
</evidence>
<feature type="non-terminal residue" evidence="1">
    <location>
        <position position="83"/>
    </location>
</feature>
<name>A0AA38GNH2_TAXCH</name>